<dbReference type="EMBL" id="WVHS01000002">
    <property type="protein sequence ID" value="MXV15299.1"/>
    <property type="molecule type" value="Genomic_DNA"/>
</dbReference>
<feature type="transmembrane region" description="Helical" evidence="1">
    <location>
        <begin position="32"/>
        <end position="50"/>
    </location>
</feature>
<sequence>MKVIQAESRVFQSLNIVGGFCLAFTAFDTHDLPNVTANLFWMFIGIYALGRQLRTRNRAGNS</sequence>
<dbReference type="AlphaFoldDB" id="A0A7K1XX56"/>
<dbReference type="Proteomes" id="UP000451233">
    <property type="component" value="Unassembled WGS sequence"/>
</dbReference>
<organism evidence="3 4">
    <name type="scientific">Hufsiella ginkgonis</name>
    <dbReference type="NCBI Taxonomy" id="2695274"/>
    <lineage>
        <taxon>Bacteria</taxon>
        <taxon>Pseudomonadati</taxon>
        <taxon>Bacteroidota</taxon>
        <taxon>Sphingobacteriia</taxon>
        <taxon>Sphingobacteriales</taxon>
        <taxon>Sphingobacteriaceae</taxon>
        <taxon>Hufsiella</taxon>
    </lineage>
</organism>
<evidence type="ECO:0000313" key="4">
    <source>
        <dbReference type="Proteomes" id="UP000451233"/>
    </source>
</evidence>
<dbReference type="Pfam" id="PF26604">
    <property type="entry name" value="CBU_0592"/>
    <property type="match status" value="1"/>
</dbReference>
<dbReference type="NCBIfam" id="NF047864">
    <property type="entry name" value="CBU_0592_membra"/>
    <property type="match status" value="1"/>
</dbReference>
<keyword evidence="4" id="KW-1185">Reference proteome</keyword>
<keyword evidence="1" id="KW-0472">Membrane</keyword>
<comment type="caution">
    <text evidence="3">The sequence shown here is derived from an EMBL/GenBank/DDBJ whole genome shotgun (WGS) entry which is preliminary data.</text>
</comment>
<evidence type="ECO:0000256" key="1">
    <source>
        <dbReference type="SAM" id="Phobius"/>
    </source>
</evidence>
<feature type="domain" description="CBU-0592-like" evidence="2">
    <location>
        <begin position="2"/>
        <end position="56"/>
    </location>
</feature>
<keyword evidence="1" id="KW-0812">Transmembrane</keyword>
<reference evidence="3 4" key="1">
    <citation type="submission" date="2019-11" db="EMBL/GenBank/DDBJ databases">
        <title>Pedobacter sp. HMF7056 Genome sequencing and assembly.</title>
        <authorList>
            <person name="Kang H."/>
            <person name="Kim H."/>
            <person name="Joh K."/>
        </authorList>
    </citation>
    <scope>NUCLEOTIDE SEQUENCE [LARGE SCALE GENOMIC DNA]</scope>
    <source>
        <strain evidence="3 4">HMF7056</strain>
    </source>
</reference>
<evidence type="ECO:0000259" key="2">
    <source>
        <dbReference type="Pfam" id="PF26604"/>
    </source>
</evidence>
<accession>A0A7K1XX56</accession>
<gene>
    <name evidence="3" type="ORF">GS398_08295</name>
</gene>
<protein>
    <recommendedName>
        <fullName evidence="2">CBU-0592-like domain-containing protein</fullName>
    </recommendedName>
</protein>
<keyword evidence="1" id="KW-1133">Transmembrane helix</keyword>
<proteinExistence type="predicted"/>
<name>A0A7K1XX56_9SPHI</name>
<dbReference type="InterPro" id="IPR058058">
    <property type="entry name" value="CBU_0592-like"/>
</dbReference>
<evidence type="ECO:0000313" key="3">
    <source>
        <dbReference type="EMBL" id="MXV15299.1"/>
    </source>
</evidence>